<dbReference type="AlphaFoldDB" id="A0A2G5TK85"/>
<dbReference type="Proteomes" id="UP000230233">
    <property type="component" value="Chromosome V"/>
</dbReference>
<dbReference type="EMBL" id="PDUG01000005">
    <property type="protein sequence ID" value="PIC27663.1"/>
    <property type="molecule type" value="Genomic_DNA"/>
</dbReference>
<name>A0A2G5TK85_9PELO</name>
<reference evidence="3" key="1">
    <citation type="submission" date="2017-10" db="EMBL/GenBank/DDBJ databases">
        <title>Rapid genome shrinkage in a self-fertile nematode reveals novel sperm competition proteins.</title>
        <authorList>
            <person name="Yin D."/>
            <person name="Schwarz E.M."/>
            <person name="Thomas C.G."/>
            <person name="Felde R.L."/>
            <person name="Korf I.F."/>
            <person name="Cutter A.D."/>
            <person name="Schartner C.M."/>
            <person name="Ralston E.J."/>
            <person name="Meyer B.J."/>
            <person name="Haag E.S."/>
        </authorList>
    </citation>
    <scope>NUCLEOTIDE SEQUENCE [LARGE SCALE GENOMIC DNA]</scope>
    <source>
        <strain evidence="3">JU1422</strain>
    </source>
</reference>
<organism evidence="2 3">
    <name type="scientific">Caenorhabditis nigoni</name>
    <dbReference type="NCBI Taxonomy" id="1611254"/>
    <lineage>
        <taxon>Eukaryota</taxon>
        <taxon>Metazoa</taxon>
        <taxon>Ecdysozoa</taxon>
        <taxon>Nematoda</taxon>
        <taxon>Chromadorea</taxon>
        <taxon>Rhabditida</taxon>
        <taxon>Rhabditina</taxon>
        <taxon>Rhabditomorpha</taxon>
        <taxon>Rhabditoidea</taxon>
        <taxon>Rhabditidae</taxon>
        <taxon>Peloderinae</taxon>
        <taxon>Caenorhabditis</taxon>
    </lineage>
</organism>
<protein>
    <submittedName>
        <fullName evidence="2">Uncharacterized protein</fullName>
    </submittedName>
</protein>
<evidence type="ECO:0000256" key="1">
    <source>
        <dbReference type="SAM" id="MobiDB-lite"/>
    </source>
</evidence>
<sequence length="108" mass="12224">MTTSLEKSAKKILAERPEAENSVLLRLNTICCAMEQLRVQNHAKLMSGADSDTSSSARSSTSSSTGEMRSWLHEVERRLEMNEKRIRVEPNLTVLLADQQVGWFMVRD</sequence>
<keyword evidence="3" id="KW-1185">Reference proteome</keyword>
<dbReference type="OrthoDB" id="5805552at2759"/>
<accession>A0A2G5TK85</accession>
<gene>
    <name evidence="2" type="primary">Cni-unc-83</name>
    <name evidence="2" type="synonym">Cnig_chr_V.g19849</name>
    <name evidence="2" type="ORF">B9Z55_019849</name>
</gene>
<feature type="region of interest" description="Disordered" evidence="1">
    <location>
        <begin position="45"/>
        <end position="69"/>
    </location>
</feature>
<proteinExistence type="predicted"/>
<evidence type="ECO:0000313" key="3">
    <source>
        <dbReference type="Proteomes" id="UP000230233"/>
    </source>
</evidence>
<comment type="caution">
    <text evidence="2">The sequence shown here is derived from an EMBL/GenBank/DDBJ whole genome shotgun (WGS) entry which is preliminary data.</text>
</comment>
<evidence type="ECO:0000313" key="2">
    <source>
        <dbReference type="EMBL" id="PIC27663.1"/>
    </source>
</evidence>
<feature type="compositionally biased region" description="Low complexity" evidence="1">
    <location>
        <begin position="46"/>
        <end position="69"/>
    </location>
</feature>